<reference evidence="2 3" key="1">
    <citation type="submission" date="2018-12" db="EMBL/GenBank/DDBJ databases">
        <authorList>
            <person name="Criscuolo A."/>
        </authorList>
    </citation>
    <scope>NUCLEOTIDE SEQUENCE [LARGE SCALE GENOMIC DNA]</scope>
    <source>
        <strain evidence="2">ACIP1116281</strain>
    </source>
</reference>
<gene>
    <name evidence="2" type="ORF">DEVEQU_03834</name>
</gene>
<evidence type="ECO:0000313" key="2">
    <source>
        <dbReference type="EMBL" id="VDS06670.1"/>
    </source>
</evidence>
<evidence type="ECO:0008006" key="4">
    <source>
        <dbReference type="Google" id="ProtNLM"/>
    </source>
</evidence>
<dbReference type="OrthoDB" id="7950133at2"/>
<dbReference type="EMBL" id="UZWD01000062">
    <property type="protein sequence ID" value="VDS06670.1"/>
    <property type="molecule type" value="Genomic_DNA"/>
</dbReference>
<keyword evidence="3" id="KW-1185">Reference proteome</keyword>
<evidence type="ECO:0000313" key="3">
    <source>
        <dbReference type="Proteomes" id="UP000268844"/>
    </source>
</evidence>
<dbReference type="AlphaFoldDB" id="A0A3S4GMT2"/>
<proteinExistence type="predicted"/>
<accession>A0A3S4GMT2</accession>
<sequence length="111" mass="11636">MFLLRSAFWLTLAFLVIKPEMDVRESASALSAQAMAQGSQFIASQIEQIECTDLTCIGGKAIAAAALKPSASVEKLSASAAPRSAQAGDDMQTSPAASPVPFPRPRPEWAG</sequence>
<name>A0A3S4GMT2_9HYPH</name>
<organism evidence="2 3">
    <name type="scientific">Devosia equisanguinis</name>
    <dbReference type="NCBI Taxonomy" id="2490941"/>
    <lineage>
        <taxon>Bacteria</taxon>
        <taxon>Pseudomonadati</taxon>
        <taxon>Pseudomonadota</taxon>
        <taxon>Alphaproteobacteria</taxon>
        <taxon>Hyphomicrobiales</taxon>
        <taxon>Devosiaceae</taxon>
        <taxon>Devosia</taxon>
    </lineage>
</organism>
<protein>
    <recommendedName>
        <fullName evidence="4">DUF5330 domain-containing protein</fullName>
    </recommendedName>
</protein>
<dbReference type="Proteomes" id="UP000268844">
    <property type="component" value="Unassembled WGS sequence"/>
</dbReference>
<evidence type="ECO:0000256" key="1">
    <source>
        <dbReference type="SAM" id="MobiDB-lite"/>
    </source>
</evidence>
<feature type="region of interest" description="Disordered" evidence="1">
    <location>
        <begin position="78"/>
        <end position="111"/>
    </location>
</feature>
<dbReference type="RefSeq" id="WP_126152183.1">
    <property type="nucleotide sequence ID" value="NZ_JBHTMH010000001.1"/>
</dbReference>